<organism evidence="2 3">
    <name type="scientific">Adineta steineri</name>
    <dbReference type="NCBI Taxonomy" id="433720"/>
    <lineage>
        <taxon>Eukaryota</taxon>
        <taxon>Metazoa</taxon>
        <taxon>Spiralia</taxon>
        <taxon>Gnathifera</taxon>
        <taxon>Rotifera</taxon>
        <taxon>Eurotatoria</taxon>
        <taxon>Bdelloidea</taxon>
        <taxon>Adinetida</taxon>
        <taxon>Adinetidae</taxon>
        <taxon>Adineta</taxon>
    </lineage>
</organism>
<feature type="domain" description="F-box" evidence="1">
    <location>
        <begin position="4"/>
        <end position="44"/>
    </location>
</feature>
<protein>
    <recommendedName>
        <fullName evidence="1">F-box domain-containing protein</fullName>
    </recommendedName>
</protein>
<name>A0A819XWA7_9BILA</name>
<gene>
    <name evidence="2" type="ORF">OXD698_LOCUS37954</name>
</gene>
<dbReference type="InterPro" id="IPR001810">
    <property type="entry name" value="F-box_dom"/>
</dbReference>
<sequence>MCTVTRLGNLPNEIFLETFDYLHVLDIFSAFGSLNKRISSILQSTLLCIIISIDHCRSQVDFLSSYLTFHDHQVISIKIDDTIRDDTSIISLLFSRHNFINLQFCKFIRIDQSTKLDNVIQQIKTFDKLVSFNIFNLNNMTMNENDKCELARIMLMHKSSSLRSIVLHYPY</sequence>
<reference evidence="2" key="1">
    <citation type="submission" date="2021-02" db="EMBL/GenBank/DDBJ databases">
        <authorList>
            <person name="Nowell W R."/>
        </authorList>
    </citation>
    <scope>NUCLEOTIDE SEQUENCE</scope>
</reference>
<evidence type="ECO:0000259" key="1">
    <source>
        <dbReference type="PROSITE" id="PS50181"/>
    </source>
</evidence>
<comment type="caution">
    <text evidence="2">The sequence shown here is derived from an EMBL/GenBank/DDBJ whole genome shotgun (WGS) entry which is preliminary data.</text>
</comment>
<dbReference type="Proteomes" id="UP000663844">
    <property type="component" value="Unassembled WGS sequence"/>
</dbReference>
<evidence type="ECO:0000313" key="3">
    <source>
        <dbReference type="Proteomes" id="UP000663844"/>
    </source>
</evidence>
<proteinExistence type="predicted"/>
<feature type="non-terminal residue" evidence="2">
    <location>
        <position position="171"/>
    </location>
</feature>
<dbReference type="PROSITE" id="PS50181">
    <property type="entry name" value="FBOX"/>
    <property type="match status" value="1"/>
</dbReference>
<accession>A0A819XWA7</accession>
<dbReference type="AlphaFoldDB" id="A0A819XWA7"/>
<evidence type="ECO:0000313" key="2">
    <source>
        <dbReference type="EMBL" id="CAF4148756.1"/>
    </source>
</evidence>
<dbReference type="EMBL" id="CAJOAZ010006914">
    <property type="protein sequence ID" value="CAF4148756.1"/>
    <property type="molecule type" value="Genomic_DNA"/>
</dbReference>